<dbReference type="Proteomes" id="UP001321760">
    <property type="component" value="Unassembled WGS sequence"/>
</dbReference>
<dbReference type="AlphaFoldDB" id="A0AAV9G895"/>
<name>A0AAV9G895_9PEZI</name>
<evidence type="ECO:0000313" key="2">
    <source>
        <dbReference type="Proteomes" id="UP001321760"/>
    </source>
</evidence>
<evidence type="ECO:0000313" key="1">
    <source>
        <dbReference type="EMBL" id="KAK4444638.1"/>
    </source>
</evidence>
<reference evidence="1" key="2">
    <citation type="submission" date="2023-05" db="EMBL/GenBank/DDBJ databases">
        <authorList>
            <consortium name="Lawrence Berkeley National Laboratory"/>
            <person name="Steindorff A."/>
            <person name="Hensen N."/>
            <person name="Bonometti L."/>
            <person name="Westerberg I."/>
            <person name="Brannstrom I.O."/>
            <person name="Guillou S."/>
            <person name="Cros-Aarteil S."/>
            <person name="Calhoun S."/>
            <person name="Haridas S."/>
            <person name="Kuo A."/>
            <person name="Mondo S."/>
            <person name="Pangilinan J."/>
            <person name="Riley R."/>
            <person name="Labutti K."/>
            <person name="Andreopoulos B."/>
            <person name="Lipzen A."/>
            <person name="Chen C."/>
            <person name="Yanf M."/>
            <person name="Daum C."/>
            <person name="Ng V."/>
            <person name="Clum A."/>
            <person name="Ohm R."/>
            <person name="Martin F."/>
            <person name="Silar P."/>
            <person name="Natvig D."/>
            <person name="Lalanne C."/>
            <person name="Gautier V."/>
            <person name="Ament-Velasquez S.L."/>
            <person name="Kruys A."/>
            <person name="Hutchinson M.I."/>
            <person name="Powell A.J."/>
            <person name="Barry K."/>
            <person name="Miller A.N."/>
            <person name="Grigoriev I.V."/>
            <person name="Debuchy R."/>
            <person name="Gladieux P."/>
            <person name="Thoren M.H."/>
            <person name="Johannesson H."/>
        </authorList>
    </citation>
    <scope>NUCLEOTIDE SEQUENCE</scope>
    <source>
        <strain evidence="1">PSN243</strain>
    </source>
</reference>
<protein>
    <submittedName>
        <fullName evidence="1">Uncharacterized protein</fullName>
    </submittedName>
</protein>
<accession>A0AAV9G895</accession>
<reference evidence="1" key="1">
    <citation type="journal article" date="2023" name="Mol. Phylogenet. Evol.">
        <title>Genome-scale phylogeny and comparative genomics of the fungal order Sordariales.</title>
        <authorList>
            <person name="Hensen N."/>
            <person name="Bonometti L."/>
            <person name="Westerberg I."/>
            <person name="Brannstrom I.O."/>
            <person name="Guillou S."/>
            <person name="Cros-Aarteil S."/>
            <person name="Calhoun S."/>
            <person name="Haridas S."/>
            <person name="Kuo A."/>
            <person name="Mondo S."/>
            <person name="Pangilinan J."/>
            <person name="Riley R."/>
            <person name="LaButti K."/>
            <person name="Andreopoulos B."/>
            <person name="Lipzen A."/>
            <person name="Chen C."/>
            <person name="Yan M."/>
            <person name="Daum C."/>
            <person name="Ng V."/>
            <person name="Clum A."/>
            <person name="Steindorff A."/>
            <person name="Ohm R.A."/>
            <person name="Martin F."/>
            <person name="Silar P."/>
            <person name="Natvig D.O."/>
            <person name="Lalanne C."/>
            <person name="Gautier V."/>
            <person name="Ament-Velasquez S.L."/>
            <person name="Kruys A."/>
            <person name="Hutchinson M.I."/>
            <person name="Powell A.J."/>
            <person name="Barry K."/>
            <person name="Miller A.N."/>
            <person name="Grigoriev I.V."/>
            <person name="Debuchy R."/>
            <person name="Gladieux P."/>
            <person name="Hiltunen Thoren M."/>
            <person name="Johannesson H."/>
        </authorList>
    </citation>
    <scope>NUCLEOTIDE SEQUENCE</scope>
    <source>
        <strain evidence="1">PSN243</strain>
    </source>
</reference>
<comment type="caution">
    <text evidence="1">The sequence shown here is derived from an EMBL/GenBank/DDBJ whole genome shotgun (WGS) entry which is preliminary data.</text>
</comment>
<keyword evidence="2" id="KW-1185">Reference proteome</keyword>
<proteinExistence type="predicted"/>
<organism evidence="1 2">
    <name type="scientific">Podospora aff. communis PSN243</name>
    <dbReference type="NCBI Taxonomy" id="3040156"/>
    <lineage>
        <taxon>Eukaryota</taxon>
        <taxon>Fungi</taxon>
        <taxon>Dikarya</taxon>
        <taxon>Ascomycota</taxon>
        <taxon>Pezizomycotina</taxon>
        <taxon>Sordariomycetes</taxon>
        <taxon>Sordariomycetidae</taxon>
        <taxon>Sordariales</taxon>
        <taxon>Podosporaceae</taxon>
        <taxon>Podospora</taxon>
    </lineage>
</organism>
<gene>
    <name evidence="1" type="ORF">QBC34DRAFT_429690</name>
</gene>
<dbReference type="EMBL" id="MU865974">
    <property type="protein sequence ID" value="KAK4444638.1"/>
    <property type="molecule type" value="Genomic_DNA"/>
</dbReference>
<sequence length="240" mass="26845">MSSLSLEGDAQAQPITINIWIESVKLLGTSINLLKHRKLHQVTALCANHTQGPNEVTPAALRPFLEPQISDFLLSQWAQKEDLIAVVKWRSEPNGVAVETHHKISRTSPPSHSHEVVFEGNLDCVSRATSHIANFTRTTEATMAAMAASRYRDSYSPMSSAYLPNWYGSPTSDSEVFPPLSVTETTRRPTRRQDQFHIHNTGLVERYQRYADEKYRSTGDATDVLRAMELSAKVAASQLR</sequence>